<gene>
    <name evidence="1" type="ORF">HN018_25910</name>
</gene>
<geneLocation type="plasmid" evidence="1 2">
    <name>unnamed4</name>
</geneLocation>
<dbReference type="AlphaFoldDB" id="A0A6M8HYJ6"/>
<keyword evidence="2" id="KW-1185">Reference proteome</keyword>
<evidence type="ECO:0000313" key="1">
    <source>
        <dbReference type="EMBL" id="QKE93603.1"/>
    </source>
</evidence>
<protein>
    <submittedName>
        <fullName evidence="1">Uncharacterized protein</fullName>
    </submittedName>
</protein>
<dbReference type="RefSeq" id="WP_171837718.1">
    <property type="nucleotide sequence ID" value="NZ_CP053711.1"/>
</dbReference>
<name>A0A6M8HYJ6_9PROT</name>
<accession>A0A6M8HYJ6</accession>
<proteinExistence type="predicted"/>
<organism evidence="1 2">
    <name type="scientific">Lichenicola cladoniae</name>
    <dbReference type="NCBI Taxonomy" id="1484109"/>
    <lineage>
        <taxon>Bacteria</taxon>
        <taxon>Pseudomonadati</taxon>
        <taxon>Pseudomonadota</taxon>
        <taxon>Alphaproteobacteria</taxon>
        <taxon>Acetobacterales</taxon>
        <taxon>Acetobacteraceae</taxon>
        <taxon>Lichenicola</taxon>
    </lineage>
</organism>
<dbReference type="Proteomes" id="UP000500767">
    <property type="component" value="Plasmid unnamed4"/>
</dbReference>
<sequence>MVSNTGKTTYVPYNQLELEKAKPMDARALKSVKSYLNILNDIHLELLVTTEVRAIKRKWVEFLDTVYKIHDKLEKQVVDASIKKKYDWRYKILKERFSDEYLRYLRFARNTSTHDVEEITLSGDHAWVNTSVYNEYSSLPEPRPNLENFVKNHKNTIYTPNVVVLKKLHVLHEKKPVTLNPPIEHLGNIVPHELVGPTPRLMTLHAVKYFKNLVNEAEDL</sequence>
<dbReference type="EMBL" id="CP053711">
    <property type="protein sequence ID" value="QKE93603.1"/>
    <property type="molecule type" value="Genomic_DNA"/>
</dbReference>
<keyword evidence="1" id="KW-0614">Plasmid</keyword>
<reference evidence="1 2" key="1">
    <citation type="journal article" date="2014" name="World J. Microbiol. Biotechnol.">
        <title>Biodiversity and physiological characteristics of Antarctic and Arctic lichens-associated bacteria.</title>
        <authorList>
            <person name="Lee Y.M."/>
            <person name="Kim E.H."/>
            <person name="Lee H.K."/>
            <person name="Hong S.G."/>
        </authorList>
    </citation>
    <scope>NUCLEOTIDE SEQUENCE [LARGE SCALE GENOMIC DNA]</scope>
    <source>
        <strain evidence="1 2">PAMC 26569</strain>
        <plasmid evidence="1">unnamed4</plasmid>
    </source>
</reference>
<dbReference type="KEGG" id="lck:HN018_25910"/>
<evidence type="ECO:0000313" key="2">
    <source>
        <dbReference type="Proteomes" id="UP000500767"/>
    </source>
</evidence>